<evidence type="ECO:0000313" key="2">
    <source>
        <dbReference type="Proteomes" id="UP000821845"/>
    </source>
</evidence>
<dbReference type="EMBL" id="CM023484">
    <property type="protein sequence ID" value="KAH6932713.1"/>
    <property type="molecule type" value="Genomic_DNA"/>
</dbReference>
<evidence type="ECO:0000313" key="1">
    <source>
        <dbReference type="EMBL" id="KAH6932713.1"/>
    </source>
</evidence>
<sequence length="115" mass="13272">MATAYETSWKTAATGVRRSDMKRPLWFFNGTRCFEWRYPFGQCPAPDPPAFRSRSECRKLCPVQRRRCRPPEATEHCRAQLLRYRVFAVSIRGALSCIRIGPASLLPVPVLAWLK</sequence>
<keyword evidence="2" id="KW-1185">Reference proteome</keyword>
<comment type="caution">
    <text evidence="1">The sequence shown here is derived from an EMBL/GenBank/DDBJ whole genome shotgun (WGS) entry which is preliminary data.</text>
</comment>
<dbReference type="Proteomes" id="UP000821845">
    <property type="component" value="Chromosome 4"/>
</dbReference>
<proteinExistence type="predicted"/>
<organism evidence="1 2">
    <name type="scientific">Hyalomma asiaticum</name>
    <name type="common">Tick</name>
    <dbReference type="NCBI Taxonomy" id="266040"/>
    <lineage>
        <taxon>Eukaryota</taxon>
        <taxon>Metazoa</taxon>
        <taxon>Ecdysozoa</taxon>
        <taxon>Arthropoda</taxon>
        <taxon>Chelicerata</taxon>
        <taxon>Arachnida</taxon>
        <taxon>Acari</taxon>
        <taxon>Parasitiformes</taxon>
        <taxon>Ixodida</taxon>
        <taxon>Ixodoidea</taxon>
        <taxon>Ixodidae</taxon>
        <taxon>Hyalomminae</taxon>
        <taxon>Hyalomma</taxon>
    </lineage>
</organism>
<gene>
    <name evidence="1" type="ORF">HPB50_008909</name>
</gene>
<reference evidence="1" key="1">
    <citation type="submission" date="2020-05" db="EMBL/GenBank/DDBJ databases">
        <title>Large-scale comparative analyses of tick genomes elucidate their genetic diversity and vector capacities.</title>
        <authorList>
            <person name="Jia N."/>
            <person name="Wang J."/>
            <person name="Shi W."/>
            <person name="Du L."/>
            <person name="Sun Y."/>
            <person name="Zhan W."/>
            <person name="Jiang J."/>
            <person name="Wang Q."/>
            <person name="Zhang B."/>
            <person name="Ji P."/>
            <person name="Sakyi L.B."/>
            <person name="Cui X."/>
            <person name="Yuan T."/>
            <person name="Jiang B."/>
            <person name="Yang W."/>
            <person name="Lam T.T.-Y."/>
            <person name="Chang Q."/>
            <person name="Ding S."/>
            <person name="Wang X."/>
            <person name="Zhu J."/>
            <person name="Ruan X."/>
            <person name="Zhao L."/>
            <person name="Wei J."/>
            <person name="Que T."/>
            <person name="Du C."/>
            <person name="Cheng J."/>
            <person name="Dai P."/>
            <person name="Han X."/>
            <person name="Huang E."/>
            <person name="Gao Y."/>
            <person name="Liu J."/>
            <person name="Shao H."/>
            <person name="Ye R."/>
            <person name="Li L."/>
            <person name="Wei W."/>
            <person name="Wang X."/>
            <person name="Wang C."/>
            <person name="Yang T."/>
            <person name="Huo Q."/>
            <person name="Li W."/>
            <person name="Guo W."/>
            <person name="Chen H."/>
            <person name="Zhou L."/>
            <person name="Ni X."/>
            <person name="Tian J."/>
            <person name="Zhou Y."/>
            <person name="Sheng Y."/>
            <person name="Liu T."/>
            <person name="Pan Y."/>
            <person name="Xia L."/>
            <person name="Li J."/>
            <person name="Zhao F."/>
            <person name="Cao W."/>
        </authorList>
    </citation>
    <scope>NUCLEOTIDE SEQUENCE</scope>
    <source>
        <strain evidence="1">Hyas-2018</strain>
    </source>
</reference>
<protein>
    <submittedName>
        <fullName evidence="1">Uncharacterized protein</fullName>
    </submittedName>
</protein>
<name>A0ACB7SCW7_HYAAI</name>
<accession>A0ACB7SCW7</accession>